<dbReference type="RefSeq" id="WP_191594120.1">
    <property type="nucleotide sequence ID" value="NZ_JACYFC010000002.1"/>
</dbReference>
<protein>
    <submittedName>
        <fullName evidence="8">MCP four helix bundle domain-containing protein</fullName>
    </submittedName>
</protein>
<organism evidence="8 9">
    <name type="scientific">Marinomonas colpomeniae</name>
    <dbReference type="NCBI Taxonomy" id="2774408"/>
    <lineage>
        <taxon>Bacteria</taxon>
        <taxon>Pseudomonadati</taxon>
        <taxon>Pseudomonadota</taxon>
        <taxon>Gammaproteobacteria</taxon>
        <taxon>Oceanospirillales</taxon>
        <taxon>Oceanospirillaceae</taxon>
        <taxon>Marinomonas</taxon>
    </lineage>
</organism>
<keyword evidence="5" id="KW-1133">Transmembrane helix</keyword>
<dbReference type="InterPro" id="IPR003660">
    <property type="entry name" value="HAMP_dom"/>
</dbReference>
<keyword evidence="9" id="KW-1185">Reference proteome</keyword>
<proteinExistence type="inferred from homology"/>
<evidence type="ECO:0000259" key="6">
    <source>
        <dbReference type="PROSITE" id="PS50111"/>
    </source>
</evidence>
<comment type="similarity">
    <text evidence="3">Belongs to the methyl-accepting chemotaxis (MCP) protein family.</text>
</comment>
<sequence length="548" mass="59702">MKLKKMSVRYQLLILISSAIIGLIALVGVSLFQTKNVYTSSNYVNVKVVPSIEVMLSISKAISEVRRLSYVHVLEKDKDQKLKIDEQLQGQVAEVYNEFEQYKLLVSDETDGTLLDNEIKAFEVYNQKREKAISLSRKNIQAAATKVLLYTAVEAEQLTQALDEHIAFNEALGKTGADNAVTAIWQAVVIQISIAIAVIVLVFTVGIMILRNIMSSLGGEPQEVAEIANQIAQGNTSISIQLNDHDQGSLKASMKKMADIIQDIVHDLSDKMSALAEGDLRVRITKDYIGDFSTIKDSTNGMIDRLKNTIVETQNAMDQMAAASSQVNVTAQNLSSSAASMTDNLKNTTAEIDKIAISISQNSESAASTNEIALNASNKAVQGGEAVDKTMTVMRDIANNISIIEDIAEQTNLLALNAAIEAARAGEHGRGFAVVADEVRALAAKSQKAAQEINDITLNSVKISEHAGNLLKEVVPQIHQTSELIQSIATASVEQNARIEQINLSMQQLDDITRQNTTGSEELASTSEEMTVQAEQLKRMMDFFKINA</sequence>
<dbReference type="InterPro" id="IPR004090">
    <property type="entry name" value="Chemotax_Me-accpt_rcpt"/>
</dbReference>
<dbReference type="InterPro" id="IPR024478">
    <property type="entry name" value="HlyB_4HB_MCP"/>
</dbReference>
<evidence type="ECO:0000313" key="8">
    <source>
        <dbReference type="EMBL" id="MBD5770740.1"/>
    </source>
</evidence>
<dbReference type="InterPro" id="IPR004089">
    <property type="entry name" value="MCPsignal_dom"/>
</dbReference>
<keyword evidence="1" id="KW-0145">Chemotaxis</keyword>
<evidence type="ECO:0000259" key="7">
    <source>
        <dbReference type="PROSITE" id="PS50885"/>
    </source>
</evidence>
<keyword evidence="5" id="KW-0472">Membrane</keyword>
<dbReference type="SUPFAM" id="SSF58104">
    <property type="entry name" value="Methyl-accepting chemotaxis protein (MCP) signaling domain"/>
    <property type="match status" value="1"/>
</dbReference>
<evidence type="ECO:0000256" key="3">
    <source>
        <dbReference type="ARBA" id="ARBA00029447"/>
    </source>
</evidence>
<reference evidence="8 9" key="1">
    <citation type="submission" date="2020-09" db="EMBL/GenBank/DDBJ databases">
        <title>Marinomonas sp. nov., isolated from the cysticercosis algae of Qingdao, China.</title>
        <authorList>
            <person name="Sun X."/>
        </authorList>
    </citation>
    <scope>NUCLEOTIDE SEQUENCE [LARGE SCALE GENOMIC DNA]</scope>
    <source>
        <strain evidence="8 9">SM2066</strain>
    </source>
</reference>
<dbReference type="Pfam" id="PF18947">
    <property type="entry name" value="HAMP_2"/>
    <property type="match status" value="1"/>
</dbReference>
<dbReference type="Pfam" id="PF00015">
    <property type="entry name" value="MCPsignal"/>
    <property type="match status" value="1"/>
</dbReference>
<feature type="domain" description="Methyl-accepting transducer" evidence="6">
    <location>
        <begin position="316"/>
        <end position="531"/>
    </location>
</feature>
<dbReference type="EMBL" id="JACYFC010000002">
    <property type="protein sequence ID" value="MBD5770740.1"/>
    <property type="molecule type" value="Genomic_DNA"/>
</dbReference>
<evidence type="ECO:0000256" key="4">
    <source>
        <dbReference type="PROSITE-ProRule" id="PRU00284"/>
    </source>
</evidence>
<evidence type="ECO:0000256" key="2">
    <source>
        <dbReference type="ARBA" id="ARBA00023224"/>
    </source>
</evidence>
<comment type="caution">
    <text evidence="8">The sequence shown here is derived from an EMBL/GenBank/DDBJ whole genome shotgun (WGS) entry which is preliminary data.</text>
</comment>
<evidence type="ECO:0000313" key="9">
    <source>
        <dbReference type="Proteomes" id="UP000604161"/>
    </source>
</evidence>
<evidence type="ECO:0000256" key="5">
    <source>
        <dbReference type="SAM" id="Phobius"/>
    </source>
</evidence>
<dbReference type="PROSITE" id="PS50885">
    <property type="entry name" value="HAMP"/>
    <property type="match status" value="1"/>
</dbReference>
<keyword evidence="2 4" id="KW-0807">Transducer</keyword>
<gene>
    <name evidence="8" type="ORF">IF202_06720</name>
</gene>
<accession>A0ABR8NYQ2</accession>
<feature type="domain" description="HAMP" evidence="7">
    <location>
        <begin position="259"/>
        <end position="311"/>
    </location>
</feature>
<feature type="transmembrane region" description="Helical" evidence="5">
    <location>
        <begin position="12"/>
        <end position="32"/>
    </location>
</feature>
<dbReference type="PRINTS" id="PR00260">
    <property type="entry name" value="CHEMTRNSDUCR"/>
</dbReference>
<dbReference type="InterPro" id="IPR051310">
    <property type="entry name" value="MCP_chemotaxis"/>
</dbReference>
<evidence type="ECO:0000256" key="1">
    <source>
        <dbReference type="ARBA" id="ARBA00022500"/>
    </source>
</evidence>
<keyword evidence="5" id="KW-0812">Transmembrane</keyword>
<dbReference type="SMART" id="SM00283">
    <property type="entry name" value="MA"/>
    <property type="match status" value="1"/>
</dbReference>
<dbReference type="PANTHER" id="PTHR43531">
    <property type="entry name" value="PROTEIN ICFG"/>
    <property type="match status" value="1"/>
</dbReference>
<dbReference type="Pfam" id="PF12729">
    <property type="entry name" value="4HB_MCP_1"/>
    <property type="match status" value="1"/>
</dbReference>
<dbReference type="Gene3D" id="6.10.340.10">
    <property type="match status" value="1"/>
</dbReference>
<name>A0ABR8NYQ2_9GAMM</name>
<dbReference type="Proteomes" id="UP000604161">
    <property type="component" value="Unassembled WGS sequence"/>
</dbReference>
<dbReference type="PROSITE" id="PS50111">
    <property type="entry name" value="CHEMOTAXIS_TRANSDUC_2"/>
    <property type="match status" value="1"/>
</dbReference>
<dbReference type="PANTHER" id="PTHR43531:SF11">
    <property type="entry name" value="METHYL-ACCEPTING CHEMOTAXIS PROTEIN 3"/>
    <property type="match status" value="1"/>
</dbReference>
<feature type="transmembrane region" description="Helical" evidence="5">
    <location>
        <begin position="184"/>
        <end position="210"/>
    </location>
</feature>
<dbReference type="Gene3D" id="1.10.287.950">
    <property type="entry name" value="Methyl-accepting chemotaxis protein"/>
    <property type="match status" value="1"/>
</dbReference>